<dbReference type="VEuPathDB" id="VectorBase:LLONM1_000116"/>
<evidence type="ECO:0000256" key="3">
    <source>
        <dbReference type="SAM" id="MobiDB-lite"/>
    </source>
</evidence>
<dbReference type="GO" id="GO:0005737">
    <property type="term" value="C:cytoplasm"/>
    <property type="evidence" value="ECO:0007669"/>
    <property type="project" value="GOC"/>
</dbReference>
<dbReference type="InterPro" id="IPR057965">
    <property type="entry name" value="STEEP1_dom"/>
</dbReference>
<feature type="domain" description="STEEP1" evidence="4">
    <location>
        <begin position="168"/>
        <end position="268"/>
    </location>
</feature>
<name>A0A7G3ADQ9_LUTLO</name>
<comment type="similarity">
    <text evidence="1">Belongs to the STEEP1 family.</text>
</comment>
<organism evidence="5">
    <name type="scientific">Lutzomyia longipalpis</name>
    <name type="common">Sand fly</name>
    <dbReference type="NCBI Taxonomy" id="7200"/>
    <lineage>
        <taxon>Eukaryota</taxon>
        <taxon>Metazoa</taxon>
        <taxon>Ecdysozoa</taxon>
        <taxon>Arthropoda</taxon>
        <taxon>Hexapoda</taxon>
        <taxon>Insecta</taxon>
        <taxon>Pterygota</taxon>
        <taxon>Neoptera</taxon>
        <taxon>Endopterygota</taxon>
        <taxon>Diptera</taxon>
        <taxon>Nematocera</taxon>
        <taxon>Psychodoidea</taxon>
        <taxon>Psychodidae</taxon>
        <taxon>Lutzomyia</taxon>
        <taxon>Lutzomyia</taxon>
    </lineage>
</organism>
<accession>A0A7G3ADQ9</accession>
<sequence>MPKVVSRSIVCSDSKDQEEYNETKPLNIYYCLCGMMSLILDCNIEKLPLRQADGARVIDGAYHAHKITSIPDETTFIRRAKGIEKQFRMKCKRCSLPLYYRHSTGSNVTFIFRGALVSSRAGGENQTTGTGFDVYKQVVQATPQKIMMPKVVSRSIVCSDSKDQEEYNETKPLNIYYCLCGMMSLILDCNIEKLPLRQADGARVIDGAYHAHKITSIPDETTFIRRAKGIEKQFRMKCKRCSLPLYYRHSTGSNVTFIFRGALVSSRAGGENQTTGTGFDVYKQVVQATPQKIMVTKHTKNMGKFSSVTVSTIDEEEDEIEAREIADSYANNARIIEKQLQRKSSKTNEGTQKSGDSEAGPSQCKKSRGTLIDM</sequence>
<feature type="region of interest" description="Disordered" evidence="3">
    <location>
        <begin position="336"/>
        <end position="374"/>
    </location>
</feature>
<evidence type="ECO:0000256" key="1">
    <source>
        <dbReference type="ARBA" id="ARBA00024205"/>
    </source>
</evidence>
<evidence type="ECO:0000313" key="5">
    <source>
        <dbReference type="EMBL" id="MBC1170078.1"/>
    </source>
</evidence>
<dbReference type="PANTHER" id="PTHR46355:SF1">
    <property type="entry name" value="STING ER EXIT PROTEIN"/>
    <property type="match status" value="1"/>
</dbReference>
<dbReference type="InterPro" id="IPR029704">
    <property type="entry name" value="STEEP-like"/>
</dbReference>
<evidence type="ECO:0000259" key="4">
    <source>
        <dbReference type="Pfam" id="PF25809"/>
    </source>
</evidence>
<dbReference type="GO" id="GO:0006888">
    <property type="term" value="P:endoplasmic reticulum to Golgi vesicle-mediated transport"/>
    <property type="evidence" value="ECO:0007669"/>
    <property type="project" value="TreeGrafter"/>
</dbReference>
<dbReference type="AlphaFoldDB" id="A0A7G3ADQ9"/>
<proteinExistence type="inferred from homology"/>
<dbReference type="Pfam" id="PF25809">
    <property type="entry name" value="STEEP1"/>
    <property type="match status" value="2"/>
</dbReference>
<dbReference type="EMBL" id="GITU01001375">
    <property type="protein sequence ID" value="MBC1170078.1"/>
    <property type="molecule type" value="Transcribed_RNA"/>
</dbReference>
<evidence type="ECO:0000256" key="2">
    <source>
        <dbReference type="ARBA" id="ARBA00024237"/>
    </source>
</evidence>
<reference evidence="5" key="1">
    <citation type="journal article" date="2020" name="BMC">
        <title>Leishmania infection induces a limited differential gene expression in the sand fly midgut.</title>
        <authorList>
            <person name="Coutinho-Abreu I.V."/>
            <person name="Serafim T.D."/>
            <person name="Meneses C."/>
            <person name="Kamhawi S."/>
            <person name="Oliveira F."/>
            <person name="Valenzuela J.G."/>
        </authorList>
    </citation>
    <scope>NUCLEOTIDE SEQUENCE</scope>
    <source>
        <strain evidence="5">Jacobina</strain>
        <tissue evidence="5">Midgut</tissue>
    </source>
</reference>
<dbReference type="PANTHER" id="PTHR46355">
    <property type="entry name" value="UPF0428 PROTEIN CXORF56"/>
    <property type="match status" value="1"/>
</dbReference>
<feature type="domain" description="STEEP1" evidence="4">
    <location>
        <begin position="21"/>
        <end position="121"/>
    </location>
</feature>
<dbReference type="GO" id="GO:0090158">
    <property type="term" value="P:endoplasmic reticulum membrane organization"/>
    <property type="evidence" value="ECO:0007669"/>
    <property type="project" value="TreeGrafter"/>
</dbReference>
<protein>
    <recommendedName>
        <fullName evidence="2">STING ER exit protein</fullName>
    </recommendedName>
</protein>